<dbReference type="PaxDb" id="2903-EOD18061"/>
<dbReference type="RefSeq" id="XP_005770490.1">
    <property type="nucleotide sequence ID" value="XM_005770433.1"/>
</dbReference>
<dbReference type="GeneID" id="19046062"/>
<reference evidence="3" key="1">
    <citation type="journal article" date="2013" name="Nature">
        <title>Pan genome of the phytoplankton Emiliania underpins its global distribution.</title>
        <authorList>
            <person name="Read B.A."/>
            <person name="Kegel J."/>
            <person name="Klute M.J."/>
            <person name="Kuo A."/>
            <person name="Lefebvre S.C."/>
            <person name="Maumus F."/>
            <person name="Mayer C."/>
            <person name="Miller J."/>
            <person name="Monier A."/>
            <person name="Salamov A."/>
            <person name="Young J."/>
            <person name="Aguilar M."/>
            <person name="Claverie J.M."/>
            <person name="Frickenhaus S."/>
            <person name="Gonzalez K."/>
            <person name="Herman E.K."/>
            <person name="Lin Y.C."/>
            <person name="Napier J."/>
            <person name="Ogata H."/>
            <person name="Sarno A.F."/>
            <person name="Shmutz J."/>
            <person name="Schroeder D."/>
            <person name="de Vargas C."/>
            <person name="Verret F."/>
            <person name="von Dassow P."/>
            <person name="Valentin K."/>
            <person name="Van de Peer Y."/>
            <person name="Wheeler G."/>
            <person name="Dacks J.B."/>
            <person name="Delwiche C.F."/>
            <person name="Dyhrman S.T."/>
            <person name="Glockner G."/>
            <person name="John U."/>
            <person name="Richards T."/>
            <person name="Worden A.Z."/>
            <person name="Zhang X."/>
            <person name="Grigoriev I.V."/>
            <person name="Allen A.E."/>
            <person name="Bidle K."/>
            <person name="Borodovsky M."/>
            <person name="Bowler C."/>
            <person name="Brownlee C."/>
            <person name="Cock J.M."/>
            <person name="Elias M."/>
            <person name="Gladyshev V.N."/>
            <person name="Groth M."/>
            <person name="Guda C."/>
            <person name="Hadaegh A."/>
            <person name="Iglesias-Rodriguez M.D."/>
            <person name="Jenkins J."/>
            <person name="Jones B.M."/>
            <person name="Lawson T."/>
            <person name="Leese F."/>
            <person name="Lindquist E."/>
            <person name="Lobanov A."/>
            <person name="Lomsadze A."/>
            <person name="Malik S.B."/>
            <person name="Marsh M.E."/>
            <person name="Mackinder L."/>
            <person name="Mock T."/>
            <person name="Mueller-Roeber B."/>
            <person name="Pagarete A."/>
            <person name="Parker M."/>
            <person name="Probert I."/>
            <person name="Quesneville H."/>
            <person name="Raines C."/>
            <person name="Rensing S.A."/>
            <person name="Riano-Pachon D.M."/>
            <person name="Richier S."/>
            <person name="Rokitta S."/>
            <person name="Shiraiwa Y."/>
            <person name="Soanes D.M."/>
            <person name="van der Giezen M."/>
            <person name="Wahlund T.M."/>
            <person name="Williams B."/>
            <person name="Wilson W."/>
            <person name="Wolfe G."/>
            <person name="Wurch L.L."/>
        </authorList>
    </citation>
    <scope>NUCLEOTIDE SEQUENCE</scope>
</reference>
<dbReference type="KEGG" id="ehx:EMIHUDRAFT_196106"/>
<name>A0A0D3J3H6_EMIH1</name>
<dbReference type="AlphaFoldDB" id="A0A0D3J3H6"/>
<reference evidence="2" key="2">
    <citation type="submission" date="2024-10" db="UniProtKB">
        <authorList>
            <consortium name="EnsemblProtists"/>
        </authorList>
    </citation>
    <scope>IDENTIFICATION</scope>
</reference>
<organism evidence="2 3">
    <name type="scientific">Emiliania huxleyi (strain CCMP1516)</name>
    <dbReference type="NCBI Taxonomy" id="280463"/>
    <lineage>
        <taxon>Eukaryota</taxon>
        <taxon>Haptista</taxon>
        <taxon>Haptophyta</taxon>
        <taxon>Prymnesiophyceae</taxon>
        <taxon>Isochrysidales</taxon>
        <taxon>Noelaerhabdaceae</taxon>
        <taxon>Emiliania</taxon>
    </lineage>
</organism>
<keyword evidence="3" id="KW-1185">Reference proteome</keyword>
<evidence type="ECO:0000313" key="3">
    <source>
        <dbReference type="Proteomes" id="UP000013827"/>
    </source>
</evidence>
<proteinExistence type="predicted"/>
<feature type="region of interest" description="Disordered" evidence="1">
    <location>
        <begin position="294"/>
        <end position="313"/>
    </location>
</feature>
<accession>A0A0D3J3H6</accession>
<dbReference type="Proteomes" id="UP000013827">
    <property type="component" value="Unassembled WGS sequence"/>
</dbReference>
<protein>
    <submittedName>
        <fullName evidence="2">Uncharacterized protein</fullName>
    </submittedName>
</protein>
<dbReference type="HOGENOM" id="CLU_740664_0_0_1"/>
<dbReference type="EnsemblProtists" id="EOD18061">
    <property type="protein sequence ID" value="EOD18061"/>
    <property type="gene ID" value="EMIHUDRAFT_196106"/>
</dbReference>
<sequence>MQLPSAAPRHVESTRELIGEPTWRCWPADSAHWYSIGLLRPWVSESLPPDECERRITAHFEAGAHREYREPNKTDPRRWQFDDGSAVPLGGKATLQGSAAWRIWGLRGYRLLPDGGAHGRDGSLVPEASLAQIAKEELLPWPGAALDWRPSEADAECWFRPLDQDTAAALLRLQTDTRVGRVVWHLAPTGPRAMVVVGHAQWGGGTVTDCTVKSGLRLKALPTAGELAGTCAALPPLPEAEQLTADVIAPVSHVLAFNALLDVAWCRLNPPPSGLAAGAETVASPCDLGAGAKRQRLGTGESAPRSLPPSEVPGRRAEVLEGLRRVLRFVDQSPEEFWLKYGPAGPFPFPEQLAALTAERGGLFQRAAPSHGRV</sequence>
<evidence type="ECO:0000256" key="1">
    <source>
        <dbReference type="SAM" id="MobiDB-lite"/>
    </source>
</evidence>
<evidence type="ECO:0000313" key="2">
    <source>
        <dbReference type="EnsemblProtists" id="EOD18061"/>
    </source>
</evidence>